<feature type="transmembrane region" description="Helical" evidence="1">
    <location>
        <begin position="70"/>
        <end position="92"/>
    </location>
</feature>
<proteinExistence type="predicted"/>
<evidence type="ECO:0000313" key="3">
    <source>
        <dbReference type="Proteomes" id="UP000740329"/>
    </source>
</evidence>
<feature type="transmembrane region" description="Helical" evidence="1">
    <location>
        <begin position="7"/>
        <end position="29"/>
    </location>
</feature>
<gene>
    <name evidence="2" type="ORF">J3E07_000766</name>
</gene>
<dbReference type="AlphaFoldDB" id="A0A8J7UT63"/>
<dbReference type="Proteomes" id="UP000740329">
    <property type="component" value="Unassembled WGS sequence"/>
</dbReference>
<keyword evidence="1" id="KW-0812">Transmembrane</keyword>
<dbReference type="RefSeq" id="WP_209590852.1">
    <property type="nucleotide sequence ID" value="NZ_JAGGMU010000010.1"/>
</dbReference>
<protein>
    <submittedName>
        <fullName evidence="2">Uncharacterized protein</fullName>
    </submittedName>
</protein>
<evidence type="ECO:0000256" key="1">
    <source>
        <dbReference type="SAM" id="Phobius"/>
    </source>
</evidence>
<accession>A0A8J7UT63</accession>
<comment type="caution">
    <text evidence="2">The sequence shown here is derived from an EMBL/GenBank/DDBJ whole genome shotgun (WGS) entry which is preliminary data.</text>
</comment>
<feature type="transmembrane region" description="Helical" evidence="1">
    <location>
        <begin position="41"/>
        <end position="58"/>
    </location>
</feature>
<organism evidence="2 3">
    <name type="scientific">Methanococcus voltae</name>
    <dbReference type="NCBI Taxonomy" id="2188"/>
    <lineage>
        <taxon>Archaea</taxon>
        <taxon>Methanobacteriati</taxon>
        <taxon>Methanobacteriota</taxon>
        <taxon>Methanomada group</taxon>
        <taxon>Methanococci</taxon>
        <taxon>Methanococcales</taxon>
        <taxon>Methanococcaceae</taxon>
        <taxon>Methanococcus</taxon>
    </lineage>
</organism>
<name>A0A8J7UT63_METVO</name>
<evidence type="ECO:0000313" key="2">
    <source>
        <dbReference type="EMBL" id="MBP2201354.1"/>
    </source>
</evidence>
<keyword evidence="1" id="KW-0472">Membrane</keyword>
<reference evidence="2" key="1">
    <citation type="submission" date="2021-03" db="EMBL/GenBank/DDBJ databases">
        <title>Genomic Encyclopedia of Type Strains, Phase IV (KMG-V): Genome sequencing to study the core and pangenomes of soil and plant-associated prokaryotes.</title>
        <authorList>
            <person name="Whitman W."/>
        </authorList>
    </citation>
    <scope>NUCLEOTIDE SEQUENCE</scope>
    <source>
        <strain evidence="2">C4</strain>
    </source>
</reference>
<feature type="transmembrane region" description="Helical" evidence="1">
    <location>
        <begin position="98"/>
        <end position="116"/>
    </location>
</feature>
<dbReference type="OrthoDB" id="61430at2157"/>
<keyword evidence="1" id="KW-1133">Transmembrane helix</keyword>
<dbReference type="EMBL" id="JAGGMV010000002">
    <property type="protein sequence ID" value="MBP2201354.1"/>
    <property type="molecule type" value="Genomic_DNA"/>
</dbReference>
<sequence>MGNKIELFPVGKISPVEAFGILAGAFTLYDIVFSAIIFENIYYSIGVYALAFIAVALSDKFGKFKSKRLTIYEIIGMLISAFVIINYGFLQLDVLNEFTIKVVAWGACFVTLVAMAKSD</sequence>